<proteinExistence type="predicted"/>
<sequence>MQTFRARDGAAIDFHVIDDRADASAPSLPPAIVVPGGPCRGVEYLEDLAGVARVRPLVVLHPRGTPTTGGASRGWWTDADDLVDLADHLGLDAVDVVAHSAGTRLTLAAAARYPDRIRRLALVTPASTWLTDAPRDSLEIGRRRRDPLVDAALDSLTGVEPVDQESFERARVVEGPAGYARWTEREQAHAAVGAWSLAAIEAYFSDVPDDAAERVIAADLPSVLIIAGDEDILVGVAPVAAAAEALGAELVWLEDCGHYPWVEQPAAFRAALEGWLSRG</sequence>
<dbReference type="GO" id="GO:0016787">
    <property type="term" value="F:hydrolase activity"/>
    <property type="evidence" value="ECO:0007669"/>
    <property type="project" value="UniProtKB-KW"/>
</dbReference>
<dbReference type="InterPro" id="IPR000073">
    <property type="entry name" value="AB_hydrolase_1"/>
</dbReference>
<name>A0AAU7WAW9_9MICO</name>
<dbReference type="RefSeq" id="WP_350348874.1">
    <property type="nucleotide sequence ID" value="NZ_CP158374.1"/>
</dbReference>
<dbReference type="Pfam" id="PF00561">
    <property type="entry name" value="Abhydrolase_1"/>
    <property type="match status" value="1"/>
</dbReference>
<organism evidence="2">
    <name type="scientific">Agromyces sp. G08B096</name>
    <dbReference type="NCBI Taxonomy" id="3156399"/>
    <lineage>
        <taxon>Bacteria</taxon>
        <taxon>Bacillati</taxon>
        <taxon>Actinomycetota</taxon>
        <taxon>Actinomycetes</taxon>
        <taxon>Micrococcales</taxon>
        <taxon>Microbacteriaceae</taxon>
        <taxon>Agromyces</taxon>
    </lineage>
</organism>
<dbReference type="SUPFAM" id="SSF53474">
    <property type="entry name" value="alpha/beta-Hydrolases"/>
    <property type="match status" value="1"/>
</dbReference>
<feature type="domain" description="AB hydrolase-1" evidence="1">
    <location>
        <begin position="54"/>
        <end position="260"/>
    </location>
</feature>
<evidence type="ECO:0000313" key="2">
    <source>
        <dbReference type="EMBL" id="XBX82858.1"/>
    </source>
</evidence>
<evidence type="ECO:0000259" key="1">
    <source>
        <dbReference type="Pfam" id="PF00561"/>
    </source>
</evidence>
<dbReference type="InterPro" id="IPR050471">
    <property type="entry name" value="AB_hydrolase"/>
</dbReference>
<dbReference type="PANTHER" id="PTHR43433:SF5">
    <property type="entry name" value="AB HYDROLASE-1 DOMAIN-CONTAINING PROTEIN"/>
    <property type="match status" value="1"/>
</dbReference>
<protein>
    <submittedName>
        <fullName evidence="2">Alpha/beta hydrolase</fullName>
    </submittedName>
</protein>
<keyword evidence="2" id="KW-0378">Hydrolase</keyword>
<gene>
    <name evidence="2" type="ORF">ABIQ69_02755</name>
</gene>
<dbReference type="PRINTS" id="PR00111">
    <property type="entry name" value="ABHYDROLASE"/>
</dbReference>
<dbReference type="EMBL" id="CP158374">
    <property type="protein sequence ID" value="XBX82858.1"/>
    <property type="molecule type" value="Genomic_DNA"/>
</dbReference>
<reference evidence="2" key="1">
    <citation type="submission" date="2024-05" db="EMBL/GenBank/DDBJ databases">
        <authorList>
            <person name="Yu L."/>
        </authorList>
    </citation>
    <scope>NUCLEOTIDE SEQUENCE</scope>
    <source>
        <strain evidence="2">G08B096</strain>
    </source>
</reference>
<dbReference type="AlphaFoldDB" id="A0AAU7WAW9"/>
<dbReference type="PANTHER" id="PTHR43433">
    <property type="entry name" value="HYDROLASE, ALPHA/BETA FOLD FAMILY PROTEIN"/>
    <property type="match status" value="1"/>
</dbReference>
<dbReference type="Gene3D" id="3.40.50.1820">
    <property type="entry name" value="alpha/beta hydrolase"/>
    <property type="match status" value="1"/>
</dbReference>
<dbReference type="InterPro" id="IPR029058">
    <property type="entry name" value="AB_hydrolase_fold"/>
</dbReference>
<accession>A0AAU7WAW9</accession>